<proteinExistence type="predicted"/>
<geneLocation type="plasmid" evidence="1">
    <name>pK245</name>
</geneLocation>
<sequence length="66" mass="7574">MKCNYFYSHFCGRKSANFSSSLIVDLPTPQAVRFVPEVDVKVNYLSGQVYAYRTKAISFLADFLIR</sequence>
<reference evidence="1" key="1">
    <citation type="journal article" date="2006" name="Antimicrob. Agents Chemother.">
        <title>Complete nucleotide sequence of pK245, a 98-kilobase plasmid conferring quinolone resistance and extended-spectrum-beta-lactamase activity in a clinical Klebsiella pneumoniae isolate.</title>
        <authorList>
            <person name="Chen Y.T."/>
            <person name="Shu H.Y."/>
            <person name="Li L.H."/>
            <person name="Liao T.L."/>
            <person name="Wu K.M."/>
            <person name="Shiau Y.R."/>
            <person name="Yan J.J."/>
            <person name="Su I.J."/>
            <person name="Tsai S.F."/>
            <person name="Lauderdale T.L."/>
        </authorList>
    </citation>
    <scope>NUCLEOTIDE SEQUENCE</scope>
    <source>
        <strain evidence="1">NK245</strain>
        <plasmid evidence="1">pK245</plasmid>
    </source>
</reference>
<reference evidence="1" key="2">
    <citation type="submission" date="2006-03" db="EMBL/GenBank/DDBJ databases">
        <authorList>
            <person name="Chen Y.-T."/>
            <person name="Shu H.-Y."/>
            <person name="Li L.-H."/>
            <person name="Liao T.-L."/>
            <person name="Wu K.-M."/>
            <person name="Liu Y.-M."/>
            <person name="Shiau Y.-R."/>
            <person name="Yan J.-J."/>
            <person name="Tsai S.-F."/>
            <person name="Lauderdale T.-L."/>
        </authorList>
    </citation>
    <scope>NUCLEOTIDE SEQUENCE</scope>
    <source>
        <strain evidence="1">NK245</strain>
        <plasmid evidence="1">pK245</plasmid>
    </source>
</reference>
<protein>
    <submittedName>
        <fullName evidence="1">Uncharacterized protein</fullName>
    </submittedName>
</protein>
<dbReference type="EMBL" id="DQ449578">
    <property type="protein sequence ID" value="ABG56827.1"/>
    <property type="molecule type" value="Genomic_DNA"/>
</dbReference>
<dbReference type="AlphaFoldDB" id="Q0QCA0"/>
<accession>Q0QCA0</accession>
<keyword evidence="1" id="KW-0614">Plasmid</keyword>
<name>Q0QCA0_KLEPN</name>
<organism evidence="1">
    <name type="scientific">Klebsiella pneumoniae</name>
    <dbReference type="NCBI Taxonomy" id="573"/>
    <lineage>
        <taxon>Bacteria</taxon>
        <taxon>Pseudomonadati</taxon>
        <taxon>Pseudomonadota</taxon>
        <taxon>Gammaproteobacteria</taxon>
        <taxon>Enterobacterales</taxon>
        <taxon>Enterobacteriaceae</taxon>
        <taxon>Klebsiella/Raoultella group</taxon>
        <taxon>Klebsiella</taxon>
        <taxon>Klebsiella pneumoniae complex</taxon>
    </lineage>
</organism>
<evidence type="ECO:0000313" key="1">
    <source>
        <dbReference type="EMBL" id="ABG56827.1"/>
    </source>
</evidence>